<comment type="similarity">
    <text evidence="2">Belongs to the bacterial solute-binding protein 1 family.</text>
</comment>
<evidence type="ECO:0000256" key="4">
    <source>
        <dbReference type="ARBA" id="ARBA00022729"/>
    </source>
</evidence>
<dbReference type="STRING" id="307121.GA0070620_0685"/>
<dbReference type="Gene3D" id="3.40.190.10">
    <property type="entry name" value="Periplasmic binding protein-like II"/>
    <property type="match status" value="2"/>
</dbReference>
<dbReference type="EMBL" id="LT598496">
    <property type="protein sequence ID" value="SBV25215.1"/>
    <property type="molecule type" value="Genomic_DNA"/>
</dbReference>
<dbReference type="SUPFAM" id="SSF53850">
    <property type="entry name" value="Periplasmic binding protein-like II"/>
    <property type="match status" value="1"/>
</dbReference>
<evidence type="ECO:0000256" key="3">
    <source>
        <dbReference type="ARBA" id="ARBA00022448"/>
    </source>
</evidence>
<dbReference type="Pfam" id="PF13416">
    <property type="entry name" value="SBP_bac_8"/>
    <property type="match status" value="1"/>
</dbReference>
<evidence type="ECO:0000256" key="1">
    <source>
        <dbReference type="ARBA" id="ARBA00004196"/>
    </source>
</evidence>
<keyword evidence="3" id="KW-0813">Transport</keyword>
<dbReference type="AlphaFoldDB" id="A0A1C3MY20"/>
<dbReference type="PATRIC" id="fig|307121.4.peg.701"/>
<dbReference type="GO" id="GO:0030313">
    <property type="term" value="C:cell envelope"/>
    <property type="evidence" value="ECO:0007669"/>
    <property type="project" value="UniProtKB-SubCell"/>
</dbReference>
<evidence type="ECO:0000256" key="2">
    <source>
        <dbReference type="ARBA" id="ARBA00008520"/>
    </source>
</evidence>
<keyword evidence="7" id="KW-1185">Reference proteome</keyword>
<feature type="chain" id="PRO_5039147087" evidence="5">
    <location>
        <begin position="30"/>
        <end position="536"/>
    </location>
</feature>
<dbReference type="PANTHER" id="PTHR43649:SF31">
    <property type="entry name" value="SN-GLYCEROL-3-PHOSPHATE-BINDING PERIPLASMIC PROTEIN UGPB"/>
    <property type="match status" value="1"/>
</dbReference>
<dbReference type="InterPro" id="IPR050490">
    <property type="entry name" value="Bact_solute-bd_prot1"/>
</dbReference>
<dbReference type="OrthoDB" id="2513152at2"/>
<comment type="subcellular location">
    <subcellularLocation>
        <location evidence="1">Cell envelope</location>
    </subcellularLocation>
</comment>
<gene>
    <name evidence="6" type="ORF">GA0070620_0685</name>
</gene>
<evidence type="ECO:0000313" key="7">
    <source>
        <dbReference type="Proteomes" id="UP000199393"/>
    </source>
</evidence>
<dbReference type="PROSITE" id="PS51257">
    <property type="entry name" value="PROKAR_LIPOPROTEIN"/>
    <property type="match status" value="1"/>
</dbReference>
<sequence length="536" mass="57765">MRDPNLSRRRFLTLTGGAALAAGAGGLLAGCGSTEVAGPKGPATAKLPDYIPSQLVKPDLPASADGLMAGYYQYPRRLVDAYRAKPGAGAGNVSILTNMFNPVPPAAGSNAFWQELNTRVGATLDITMTPSADYLNKLSTVIAGGDLPDMMLISARLTRRADVLTRLCADLSDLVSGSAIKDFPSLANIPTDSWQATAFSSGVYAIPIPRAVVGTIPFSRVDLIRQRGLNPEPGNYQDFLQLARGLTDPRANRWAFGNPKRVIEFVGNMLGVPNLWQEQGGKFVSEFETEQRKQAIARATEMYKEGLFHPDSVGGKLNLRELFGKGTVAIIAEGYAAWDTLATTYSVEVGGMVAPGYDGGAGTSRAGTAIFALTAFKKTNADRLRQLLGICDWLAAPIGTSEYMFRRFGVEGQHYTWQGDVPVRTGLGNTEVKLPLEYIAEAPHVLGPGDRSRVDAQRAYQEKVVPRIVRNPAESLYSDVALDKAGELSKIIDNAELDIVSGRKPLDHWDEAVTAWRRAGGDQMRADYEAARAKQG</sequence>
<reference evidence="7" key="1">
    <citation type="submission" date="2016-06" db="EMBL/GenBank/DDBJ databases">
        <authorList>
            <person name="Varghese N."/>
        </authorList>
    </citation>
    <scope>NUCLEOTIDE SEQUENCE [LARGE SCALE GENOMIC DNA]</scope>
    <source>
        <strain evidence="7">DSM 45344</strain>
    </source>
</reference>
<evidence type="ECO:0000256" key="5">
    <source>
        <dbReference type="SAM" id="SignalP"/>
    </source>
</evidence>
<dbReference type="InterPro" id="IPR006059">
    <property type="entry name" value="SBP"/>
</dbReference>
<dbReference type="PROSITE" id="PS51318">
    <property type="entry name" value="TAT"/>
    <property type="match status" value="1"/>
</dbReference>
<keyword evidence="4 5" id="KW-0732">Signal</keyword>
<proteinExistence type="inferred from homology"/>
<dbReference type="RefSeq" id="WP_091588517.1">
    <property type="nucleotide sequence ID" value="NZ_JBHRWG010000002.1"/>
</dbReference>
<dbReference type="InterPro" id="IPR006311">
    <property type="entry name" value="TAT_signal"/>
</dbReference>
<name>A0A1C3MY20_9ACTN</name>
<dbReference type="Proteomes" id="UP000199393">
    <property type="component" value="Chromosome I"/>
</dbReference>
<protein>
    <submittedName>
        <fullName evidence="6">Putative aldouronate transport system substrate-binding protein</fullName>
    </submittedName>
</protein>
<dbReference type="PANTHER" id="PTHR43649">
    <property type="entry name" value="ARABINOSE-BINDING PROTEIN-RELATED"/>
    <property type="match status" value="1"/>
</dbReference>
<accession>A0A1C3MY20</accession>
<evidence type="ECO:0000313" key="6">
    <source>
        <dbReference type="EMBL" id="SBV25215.1"/>
    </source>
</evidence>
<feature type="signal peptide" evidence="5">
    <location>
        <begin position="1"/>
        <end position="29"/>
    </location>
</feature>
<organism evidence="6 7">
    <name type="scientific">Micromonospora krabiensis</name>
    <dbReference type="NCBI Taxonomy" id="307121"/>
    <lineage>
        <taxon>Bacteria</taxon>
        <taxon>Bacillati</taxon>
        <taxon>Actinomycetota</taxon>
        <taxon>Actinomycetes</taxon>
        <taxon>Micromonosporales</taxon>
        <taxon>Micromonosporaceae</taxon>
        <taxon>Micromonospora</taxon>
    </lineage>
</organism>